<dbReference type="FunFam" id="3.30.505.10:FF:000016">
    <property type="entry name" value="B-cell linker protein isoform 2"/>
    <property type="match status" value="1"/>
</dbReference>
<sequence length="205" mass="23793">MEFESSSQAQEYNTKYPPKCSSPLSMQSSKHFQGSESILNISYSPERSPSPLKGNRSEYKSKQSFVNLQTQSLTEPVEKDLNKYDWYYGDYDRQEAENALLKENIDGTFLVRNYSKKSSDEPYVLVVYYGNKVYNVKIRFLEETQQYALGTGLRGNDKFDSVQEIIDFYKCIPITLIDGKDQSGTQKEQCYLTQSFKLDRRCFLP</sequence>
<feature type="compositionally biased region" description="Polar residues" evidence="3">
    <location>
        <begin position="22"/>
        <end position="47"/>
    </location>
</feature>
<keyword evidence="6" id="KW-1185">Reference proteome</keyword>
<proteinExistence type="predicted"/>
<dbReference type="InterPro" id="IPR051751">
    <property type="entry name" value="Immunoreceptor_sig_adapters"/>
</dbReference>
<dbReference type="GO" id="GO:0007169">
    <property type="term" value="P:cell surface receptor protein tyrosine kinase signaling pathway"/>
    <property type="evidence" value="ECO:0007669"/>
    <property type="project" value="TreeGrafter"/>
</dbReference>
<comment type="caution">
    <text evidence="5">The sequence shown here is derived from an EMBL/GenBank/DDBJ whole genome shotgun (WGS) entry which is preliminary data.</text>
</comment>
<reference evidence="5 6" key="1">
    <citation type="journal article" date="2012" name="Genome Biol.">
        <title>Sequencing three crocodilian genomes to illuminate the evolution of archosaurs and amniotes.</title>
        <authorList>
            <person name="St John J.A."/>
            <person name="Braun E.L."/>
            <person name="Isberg S.R."/>
            <person name="Miles L.G."/>
            <person name="Chong A.Y."/>
            <person name="Gongora J."/>
            <person name="Dalzell P."/>
            <person name="Moran C."/>
            <person name="Bed'hom B."/>
            <person name="Abzhanov A."/>
            <person name="Burgess S.C."/>
            <person name="Cooksey A.M."/>
            <person name="Castoe T.A."/>
            <person name="Crawford N.G."/>
            <person name="Densmore L.D."/>
            <person name="Drew J.C."/>
            <person name="Edwards S.V."/>
            <person name="Faircloth B.C."/>
            <person name="Fujita M.K."/>
            <person name="Greenwold M.J."/>
            <person name="Hoffmann F.G."/>
            <person name="Howard J.M."/>
            <person name="Iguchi T."/>
            <person name="Janes D.E."/>
            <person name="Khan S.Y."/>
            <person name="Kohno S."/>
            <person name="de Koning A.J."/>
            <person name="Lance S.L."/>
            <person name="McCarthy F.M."/>
            <person name="McCormack J.E."/>
            <person name="Merchant M.E."/>
            <person name="Peterson D.G."/>
            <person name="Pollock D.D."/>
            <person name="Pourmand N."/>
            <person name="Raney B.J."/>
            <person name="Roessler K.A."/>
            <person name="Sanford J.R."/>
            <person name="Sawyer R.H."/>
            <person name="Schmidt C.J."/>
            <person name="Triplett E.W."/>
            <person name="Tuberville T.D."/>
            <person name="Venegas-Anaya M."/>
            <person name="Howard J.T."/>
            <person name="Jarvis E.D."/>
            <person name="Guillette L.J.Jr."/>
            <person name="Glenn T.C."/>
            <person name="Green R.E."/>
            <person name="Ray D.A."/>
        </authorList>
    </citation>
    <scope>NUCLEOTIDE SEQUENCE [LARGE SCALE GENOMIC DNA]</scope>
    <source>
        <strain evidence="5">KSC_2009_1</strain>
    </source>
</reference>
<dbReference type="Pfam" id="PF00017">
    <property type="entry name" value="SH2"/>
    <property type="match status" value="1"/>
</dbReference>
<dbReference type="PANTHER" id="PTHR14098:SF2">
    <property type="entry name" value="CYTOKINE-DEPENDENT HEMATOPOIETIC CELL LINKER"/>
    <property type="match status" value="1"/>
</dbReference>
<dbReference type="Proteomes" id="UP000050525">
    <property type="component" value="Unassembled WGS sequence"/>
</dbReference>
<dbReference type="PRINTS" id="PR00401">
    <property type="entry name" value="SH2DOMAIN"/>
</dbReference>
<dbReference type="SUPFAM" id="SSF55550">
    <property type="entry name" value="SH2 domain"/>
    <property type="match status" value="1"/>
</dbReference>
<evidence type="ECO:0000256" key="2">
    <source>
        <dbReference type="PROSITE-ProRule" id="PRU00191"/>
    </source>
</evidence>
<dbReference type="InterPro" id="IPR036860">
    <property type="entry name" value="SH2_dom_sf"/>
</dbReference>
<dbReference type="AlphaFoldDB" id="A0A151PAI1"/>
<feature type="region of interest" description="Disordered" evidence="3">
    <location>
        <begin position="1"/>
        <end position="61"/>
    </location>
</feature>
<name>A0A151PAI1_ALLMI</name>
<dbReference type="Gene3D" id="3.30.505.10">
    <property type="entry name" value="SH2 domain"/>
    <property type="match status" value="1"/>
</dbReference>
<dbReference type="EMBL" id="AKHW03000533">
    <property type="protein sequence ID" value="KYO45765.1"/>
    <property type="molecule type" value="Genomic_DNA"/>
</dbReference>
<accession>A0A151PAI1</accession>
<evidence type="ECO:0000313" key="6">
    <source>
        <dbReference type="Proteomes" id="UP000050525"/>
    </source>
</evidence>
<dbReference type="PROSITE" id="PS50001">
    <property type="entry name" value="SH2"/>
    <property type="match status" value="1"/>
</dbReference>
<dbReference type="InterPro" id="IPR000980">
    <property type="entry name" value="SH2"/>
</dbReference>
<organism evidence="5 6">
    <name type="scientific">Alligator mississippiensis</name>
    <name type="common">American alligator</name>
    <dbReference type="NCBI Taxonomy" id="8496"/>
    <lineage>
        <taxon>Eukaryota</taxon>
        <taxon>Metazoa</taxon>
        <taxon>Chordata</taxon>
        <taxon>Craniata</taxon>
        <taxon>Vertebrata</taxon>
        <taxon>Euteleostomi</taxon>
        <taxon>Archelosauria</taxon>
        <taxon>Archosauria</taxon>
        <taxon>Crocodylia</taxon>
        <taxon>Alligatoridae</taxon>
        <taxon>Alligatorinae</taxon>
        <taxon>Alligator</taxon>
    </lineage>
</organism>
<protein>
    <submittedName>
        <fullName evidence="5">Cytokine-dependent hematopoietic cell linker</fullName>
    </submittedName>
</protein>
<dbReference type="PANTHER" id="PTHR14098">
    <property type="entry name" value="SH2 DOMAIN CONTAINING PROTEIN"/>
    <property type="match status" value="1"/>
</dbReference>
<evidence type="ECO:0000256" key="1">
    <source>
        <dbReference type="ARBA" id="ARBA00022999"/>
    </source>
</evidence>
<evidence type="ECO:0000313" key="5">
    <source>
        <dbReference type="EMBL" id="KYO45765.1"/>
    </source>
</evidence>
<evidence type="ECO:0000259" key="4">
    <source>
        <dbReference type="PROSITE" id="PS50001"/>
    </source>
</evidence>
<feature type="compositionally biased region" description="Polar residues" evidence="3">
    <location>
        <begin position="1"/>
        <end position="13"/>
    </location>
</feature>
<dbReference type="SMART" id="SM00252">
    <property type="entry name" value="SH2"/>
    <property type="match status" value="1"/>
</dbReference>
<dbReference type="GO" id="GO:0035556">
    <property type="term" value="P:intracellular signal transduction"/>
    <property type="evidence" value="ECO:0007669"/>
    <property type="project" value="TreeGrafter"/>
</dbReference>
<gene>
    <name evidence="5" type="primary">CLNK</name>
    <name evidence="5" type="ORF">Y1Q_0021414</name>
</gene>
<evidence type="ECO:0000256" key="3">
    <source>
        <dbReference type="SAM" id="MobiDB-lite"/>
    </source>
</evidence>
<dbReference type="STRING" id="8496.A0A151PAI1"/>
<dbReference type="GO" id="GO:0005737">
    <property type="term" value="C:cytoplasm"/>
    <property type="evidence" value="ECO:0007669"/>
    <property type="project" value="UniProtKB-ARBA"/>
</dbReference>
<keyword evidence="1 2" id="KW-0727">SH2 domain</keyword>
<feature type="domain" description="SH2" evidence="4">
    <location>
        <begin position="86"/>
        <end position="170"/>
    </location>
</feature>